<dbReference type="RefSeq" id="WP_004623828.1">
    <property type="nucleotide sequence ID" value="NZ_AORV01000018.1"/>
</dbReference>
<keyword evidence="2" id="KW-0813">Transport</keyword>
<dbReference type="PATRIC" id="fig|1195236.3.peg.788"/>
<dbReference type="Proteomes" id="UP000014155">
    <property type="component" value="Unassembled WGS sequence"/>
</dbReference>
<evidence type="ECO:0000256" key="1">
    <source>
        <dbReference type="ARBA" id="ARBA00008520"/>
    </source>
</evidence>
<gene>
    <name evidence="4" type="ORF">CTER_0471</name>
</gene>
<keyword evidence="4" id="KW-0762">Sugar transport</keyword>
<comment type="similarity">
    <text evidence="1">Belongs to the bacterial solute-binding protein 1 family.</text>
</comment>
<proteinExistence type="inferred from homology"/>
<dbReference type="PROSITE" id="PS51257">
    <property type="entry name" value="PROKAR_LIPOPROTEIN"/>
    <property type="match status" value="1"/>
</dbReference>
<feature type="chain" id="PRO_5004497357" evidence="3">
    <location>
        <begin position="23"/>
        <end position="456"/>
    </location>
</feature>
<keyword evidence="5" id="KW-1185">Reference proteome</keyword>
<keyword evidence="3" id="KW-0732">Signal</keyword>
<evidence type="ECO:0000256" key="2">
    <source>
        <dbReference type="ARBA" id="ARBA00022448"/>
    </source>
</evidence>
<dbReference type="InterPro" id="IPR006059">
    <property type="entry name" value="SBP"/>
</dbReference>
<organism evidence="4 5">
    <name type="scientific">Ruminiclostridium cellobioparum subsp. termitidis CT1112</name>
    <dbReference type="NCBI Taxonomy" id="1195236"/>
    <lineage>
        <taxon>Bacteria</taxon>
        <taxon>Bacillati</taxon>
        <taxon>Bacillota</taxon>
        <taxon>Clostridia</taxon>
        <taxon>Eubacteriales</taxon>
        <taxon>Oscillospiraceae</taxon>
        <taxon>Ruminiclostridium</taxon>
    </lineage>
</organism>
<dbReference type="PANTHER" id="PTHR43649">
    <property type="entry name" value="ARABINOSE-BINDING PROTEIN-RELATED"/>
    <property type="match status" value="1"/>
</dbReference>
<dbReference type="eggNOG" id="COG1653">
    <property type="taxonomic scope" value="Bacteria"/>
</dbReference>
<dbReference type="SUPFAM" id="SSF53850">
    <property type="entry name" value="Periplasmic binding protein-like II"/>
    <property type="match status" value="1"/>
</dbReference>
<dbReference type="PANTHER" id="PTHR43649:SF29">
    <property type="entry name" value="OSMOPROTECTIVE COMPOUNDS-BINDING PROTEIN GGTB"/>
    <property type="match status" value="1"/>
</dbReference>
<evidence type="ECO:0000256" key="3">
    <source>
        <dbReference type="SAM" id="SignalP"/>
    </source>
</evidence>
<dbReference type="Gene3D" id="3.40.190.10">
    <property type="entry name" value="Periplasmic binding protein-like II"/>
    <property type="match status" value="2"/>
</dbReference>
<feature type="signal peptide" evidence="3">
    <location>
        <begin position="1"/>
        <end position="22"/>
    </location>
</feature>
<name>S0FT57_RUMCE</name>
<sequence length="456" mass="50363">MKNFSKKAFALAVTAVLTVSMAACGSKDSSDNTSSSQTANSTAAVSTADTAQKKVSLVLSTNWGEGDSKYNYFYPKFQEFQNANKDSMDISFETYSTEDYKTKIKTQISSGNLPDAFTYWGGAMMNVMVEAGLLLDIDEYFKASQTVKRENFEPSSFSYYTAADGKTYGVPLESTRGVFLVNTEIFKQNGLTVPKTYDELKQVSKVLNDKGIIPIAMASSGGTPSEFFFSELYNQYNGAADELKNLTASRKFNTANAVKVAANIQDMINNKMFPKDTVANGGWAACLQLYTDKKAAMTYTYPWMFESIPEEIQKISEVVPIPKLPDADIDPAAIMSGFTVYGFEINKATFNDPEKHDAMIKLCDFLASDELSVNLSKSGMIPAKKVNVDMNGQKVIYQKMMAYAADKKLIQVHFSTMPSLDALNMFDSSLDELFIKALEPQAFVDKIQAVLDKNSK</sequence>
<evidence type="ECO:0000313" key="4">
    <source>
        <dbReference type="EMBL" id="EMS73516.1"/>
    </source>
</evidence>
<reference evidence="4 5" key="1">
    <citation type="journal article" date="2013" name="Genome Announc.">
        <title>Draft Genome Sequence of the Cellulolytic, Mesophilic, Anaerobic Bacterium Clostridium termitidis Strain CT1112 (DSM 5398).</title>
        <authorList>
            <person name="Lal S."/>
            <person name="Ramachandran U."/>
            <person name="Zhang X."/>
            <person name="Munir R."/>
            <person name="Sparling R."/>
            <person name="Levin D.B."/>
        </authorList>
    </citation>
    <scope>NUCLEOTIDE SEQUENCE [LARGE SCALE GENOMIC DNA]</scope>
    <source>
        <strain evidence="4 5">CT1112</strain>
    </source>
</reference>
<dbReference type="STRING" id="1195236.CTER_0471"/>
<comment type="caution">
    <text evidence="4">The sequence shown here is derived from an EMBL/GenBank/DDBJ whole genome shotgun (WGS) entry which is preliminary data.</text>
</comment>
<evidence type="ECO:0000313" key="5">
    <source>
        <dbReference type="Proteomes" id="UP000014155"/>
    </source>
</evidence>
<dbReference type="InterPro" id="IPR050490">
    <property type="entry name" value="Bact_solute-bd_prot1"/>
</dbReference>
<dbReference type="Pfam" id="PF01547">
    <property type="entry name" value="SBP_bac_1"/>
    <property type="match status" value="1"/>
</dbReference>
<protein>
    <submittedName>
        <fullName evidence="4">ABC-type sugar transport system, periplasmic component</fullName>
    </submittedName>
</protein>
<dbReference type="EMBL" id="AORV01000018">
    <property type="protein sequence ID" value="EMS73516.1"/>
    <property type="molecule type" value="Genomic_DNA"/>
</dbReference>
<accession>S0FT57</accession>
<dbReference type="AlphaFoldDB" id="S0FT57"/>